<dbReference type="STRING" id="767434.Fraau_3028"/>
<dbReference type="InterPro" id="IPR012349">
    <property type="entry name" value="Split_barrel_FMN-bd"/>
</dbReference>
<feature type="domain" description="Type III secretion system flagellar brake protein YcgR PilZN" evidence="5">
    <location>
        <begin position="18"/>
        <end position="120"/>
    </location>
</feature>
<keyword evidence="1" id="KW-0973">c-di-GMP</keyword>
<organism evidence="6 7">
    <name type="scientific">Frateuria aurantia (strain ATCC 33424 / DSM 6220 / KCTC 2777 / LMG 1558 / NBRC 3245 / NCIMB 13370)</name>
    <name type="common">Acetobacter aurantius</name>
    <dbReference type="NCBI Taxonomy" id="767434"/>
    <lineage>
        <taxon>Bacteria</taxon>
        <taxon>Pseudomonadati</taxon>
        <taxon>Pseudomonadota</taxon>
        <taxon>Gammaproteobacteria</taxon>
        <taxon>Lysobacterales</taxon>
        <taxon>Rhodanobacteraceae</taxon>
        <taxon>Frateuria</taxon>
    </lineage>
</organism>
<dbReference type="Pfam" id="PF07238">
    <property type="entry name" value="PilZ"/>
    <property type="match status" value="1"/>
</dbReference>
<dbReference type="OrthoDB" id="6746848at2"/>
<dbReference type="AlphaFoldDB" id="H8L3I7"/>
<evidence type="ECO:0000313" key="6">
    <source>
        <dbReference type="EMBL" id="AFC87356.1"/>
    </source>
</evidence>
<protein>
    <submittedName>
        <fullName evidence="6">Putative glycosyltransferase</fullName>
    </submittedName>
</protein>
<dbReference type="EMBL" id="CP003350">
    <property type="protein sequence ID" value="AFC87356.1"/>
    <property type="molecule type" value="Genomic_DNA"/>
</dbReference>
<proteinExistence type="predicted"/>
<evidence type="ECO:0000256" key="1">
    <source>
        <dbReference type="ARBA" id="ARBA00022636"/>
    </source>
</evidence>
<keyword evidence="7" id="KW-1185">Reference proteome</keyword>
<feature type="domain" description="PilZ" evidence="4">
    <location>
        <begin position="124"/>
        <end position="235"/>
    </location>
</feature>
<dbReference type="HOGENOM" id="CLU_098282_0_0_6"/>
<dbReference type="GO" id="GO:0016740">
    <property type="term" value="F:transferase activity"/>
    <property type="evidence" value="ECO:0007669"/>
    <property type="project" value="UniProtKB-KW"/>
</dbReference>
<name>H8L3I7_FRAAD</name>
<gene>
    <name evidence="6" type="ordered locus">Fraau_3028</name>
</gene>
<dbReference type="Gene3D" id="2.30.110.10">
    <property type="entry name" value="Electron Transport, Fmn-binding Protein, Chain A"/>
    <property type="match status" value="1"/>
</dbReference>
<sequence length="251" mass="27905">MTSVSSSADGDVEPQYLTVPAEIYMHLVRLQKAKAVLMLSMGGGQRYRSSLLQIDRQTGRMAIDEVVPLDGNNLLRHAPGLTMSAQSDAGPSYWQIPAGTLQGGVLDGLPCHWLPLPAEIRYMQRRRSFRASFLIGQAPPLAILDEDGAVVAEGEMLDVSEHGCRFMIKVGAPLEWAASRQRLQLRIEPQGLTAFEVAGEVRHAVELNRQEAFMIGIHFLQVEPAVSRRLSQLVVQVQRERRRQQLAMDLD</sequence>
<dbReference type="eggNOG" id="COG5581">
    <property type="taxonomic scope" value="Bacteria"/>
</dbReference>
<dbReference type="Pfam" id="PF07317">
    <property type="entry name" value="PilZN"/>
    <property type="match status" value="1"/>
</dbReference>
<keyword evidence="6" id="KW-0808">Transferase</keyword>
<evidence type="ECO:0000259" key="5">
    <source>
        <dbReference type="Pfam" id="PF07317"/>
    </source>
</evidence>
<evidence type="ECO:0000256" key="2">
    <source>
        <dbReference type="ARBA" id="ARBA00022741"/>
    </source>
</evidence>
<dbReference type="InterPro" id="IPR009926">
    <property type="entry name" value="T3SS_YcgR_PilZN"/>
</dbReference>
<evidence type="ECO:0000256" key="3">
    <source>
        <dbReference type="ARBA" id="ARBA00023143"/>
    </source>
</evidence>
<accession>H8L3I7</accession>
<dbReference type="KEGG" id="fau:Fraau_3028"/>
<dbReference type="InterPro" id="IPR009875">
    <property type="entry name" value="PilZ_domain"/>
</dbReference>
<evidence type="ECO:0000259" key="4">
    <source>
        <dbReference type="Pfam" id="PF07238"/>
    </source>
</evidence>
<dbReference type="GO" id="GO:0035438">
    <property type="term" value="F:cyclic-di-GMP binding"/>
    <property type="evidence" value="ECO:0007669"/>
    <property type="project" value="InterPro"/>
</dbReference>
<evidence type="ECO:0000313" key="7">
    <source>
        <dbReference type="Proteomes" id="UP000005234"/>
    </source>
</evidence>
<reference evidence="6" key="1">
    <citation type="submission" date="2012-02" db="EMBL/GenBank/DDBJ databases">
        <title>The complete genome of Frateuria aurantia DSM 6220.</title>
        <authorList>
            <consortium name="US DOE Joint Genome Institute (JGI-PGF)"/>
            <person name="Lucas S."/>
            <person name="Copeland A."/>
            <person name="Lapidus A."/>
            <person name="Glavina del Rio T."/>
            <person name="Dalin E."/>
            <person name="Tice H."/>
            <person name="Bruce D."/>
            <person name="Goodwin L."/>
            <person name="Pitluck S."/>
            <person name="Peters L."/>
            <person name="Ovchinnikova G."/>
            <person name="Teshima H."/>
            <person name="Kyrpides N."/>
            <person name="Mavromatis K."/>
            <person name="Ivanova N."/>
            <person name="Brettin T."/>
            <person name="Detter J.C."/>
            <person name="Han C."/>
            <person name="Larimer F."/>
            <person name="Land M."/>
            <person name="Hauser L."/>
            <person name="Markowitz V."/>
            <person name="Cheng J.-F."/>
            <person name="Hugenholtz P."/>
            <person name="Woyke T."/>
            <person name="Wu D."/>
            <person name="Brambilla E."/>
            <person name="Klenk H.-P."/>
            <person name="Eisen J.A."/>
        </authorList>
    </citation>
    <scope>NUCLEOTIDE SEQUENCE</scope>
    <source>
        <strain evidence="6">DSM 6220</strain>
    </source>
</reference>
<keyword evidence="2" id="KW-0547">Nucleotide-binding</keyword>
<dbReference type="SUPFAM" id="SSF141371">
    <property type="entry name" value="PilZ domain-like"/>
    <property type="match status" value="1"/>
</dbReference>
<keyword evidence="3" id="KW-0975">Bacterial flagellum</keyword>
<dbReference type="Proteomes" id="UP000005234">
    <property type="component" value="Chromosome"/>
</dbReference>
<dbReference type="Gene3D" id="2.40.10.220">
    <property type="entry name" value="predicted glycosyltransferase like domains"/>
    <property type="match status" value="1"/>
</dbReference>